<gene>
    <name evidence="1" type="ORF">SAMN05216326_11296</name>
</gene>
<evidence type="ECO:0000313" key="2">
    <source>
        <dbReference type="Proteomes" id="UP000199345"/>
    </source>
</evidence>
<sequence>MSPLWRDRLEAFLAPGRIDLARSKRGIKPVQLPVTTELIDNDAGAYPAWLQTVQQLELLLAETAGVSMRITLSNHFVRYVTLPPQSEITSPEEVLAYANFRMREIYGARVDQWVLSISSWNPLYGAVCAAISQDLLVKLEELSARHQITLEGIEPYLTAVMDTWKKVLDRHRSFVALVETGRICVALLEDGVWRNIRNQRVLNDTVGELWATLDQEAVLSGQKESAEQVFLFAPEHPELTLPIESGWQTVPLQSDRIFVPRHFPVVIADWRKEGT</sequence>
<dbReference type="RefSeq" id="WP_090658148.1">
    <property type="nucleotide sequence ID" value="NZ_FOIA01000012.1"/>
</dbReference>
<proteinExistence type="predicted"/>
<dbReference type="AlphaFoldDB" id="A0A1I0C036"/>
<reference evidence="2" key="1">
    <citation type="submission" date="2016-10" db="EMBL/GenBank/DDBJ databases">
        <authorList>
            <person name="Varghese N."/>
            <person name="Submissions S."/>
        </authorList>
    </citation>
    <scope>NUCLEOTIDE SEQUENCE [LARGE SCALE GENOMIC DNA]</scope>
    <source>
        <strain evidence="2">Nm71</strain>
    </source>
</reference>
<name>A0A1I0C036_9PROT</name>
<dbReference type="EMBL" id="FOIA01000012">
    <property type="protein sequence ID" value="SET12711.1"/>
    <property type="molecule type" value="Genomic_DNA"/>
</dbReference>
<accession>A0A1I0C036</accession>
<organism evidence="1 2">
    <name type="scientific">Nitrosomonas marina</name>
    <dbReference type="NCBI Taxonomy" id="917"/>
    <lineage>
        <taxon>Bacteria</taxon>
        <taxon>Pseudomonadati</taxon>
        <taxon>Pseudomonadota</taxon>
        <taxon>Betaproteobacteria</taxon>
        <taxon>Nitrosomonadales</taxon>
        <taxon>Nitrosomonadaceae</taxon>
        <taxon>Nitrosomonas</taxon>
    </lineage>
</organism>
<dbReference type="Proteomes" id="UP000199345">
    <property type="component" value="Unassembled WGS sequence"/>
</dbReference>
<evidence type="ECO:0000313" key="1">
    <source>
        <dbReference type="EMBL" id="SET12711.1"/>
    </source>
</evidence>
<protein>
    <submittedName>
        <fullName evidence="1">Uncharacterized protein</fullName>
    </submittedName>
</protein>
<dbReference type="OrthoDB" id="9178860at2"/>
<keyword evidence="2" id="KW-1185">Reference proteome</keyword>